<feature type="chain" id="PRO_5011520763" evidence="11">
    <location>
        <begin position="24"/>
        <end position="389"/>
    </location>
</feature>
<dbReference type="Gene3D" id="2.40.160.20">
    <property type="match status" value="1"/>
</dbReference>
<keyword evidence="3" id="KW-1134">Transmembrane beta strand</keyword>
<evidence type="ECO:0000259" key="12">
    <source>
        <dbReference type="PROSITE" id="PS51123"/>
    </source>
</evidence>
<dbReference type="InterPro" id="IPR006665">
    <property type="entry name" value="OmpA-like"/>
</dbReference>
<dbReference type="InterPro" id="IPR036737">
    <property type="entry name" value="OmpA-like_sf"/>
</dbReference>
<feature type="signal peptide" evidence="11">
    <location>
        <begin position="1"/>
        <end position="23"/>
    </location>
</feature>
<comment type="similarity">
    <text evidence="10">Belongs to the outer membrane OOP (TC 1.B.6) superfamily.</text>
</comment>
<keyword evidence="6" id="KW-0626">Porin</keyword>
<evidence type="ECO:0000256" key="2">
    <source>
        <dbReference type="ARBA" id="ARBA00022448"/>
    </source>
</evidence>
<name>A0A1I1LL01_9BURK</name>
<dbReference type="OrthoDB" id="5360144at2"/>
<dbReference type="GO" id="GO:0046930">
    <property type="term" value="C:pore complex"/>
    <property type="evidence" value="ECO:0007669"/>
    <property type="project" value="UniProtKB-KW"/>
</dbReference>
<organism evidence="13 14">
    <name type="scientific">Massilia yuzhufengensis</name>
    <dbReference type="NCBI Taxonomy" id="1164594"/>
    <lineage>
        <taxon>Bacteria</taxon>
        <taxon>Pseudomonadati</taxon>
        <taxon>Pseudomonadota</taxon>
        <taxon>Betaproteobacteria</taxon>
        <taxon>Burkholderiales</taxon>
        <taxon>Oxalobacteraceae</taxon>
        <taxon>Telluria group</taxon>
        <taxon>Massilia</taxon>
    </lineage>
</organism>
<accession>A0A1I1LL01</accession>
<sequence length="389" mass="41918">MKISRTLPAMIALACATMMSANAQDMAPQQPVQADSAFVNPDWANSAWYMGAGVGRTRAKIYNSDLARRMSAAGLPLTGYNVDNKDVGYKLFVGKQINKYLAVELGYFDLGEYSFEALTTANRSLRGETDYRGVNLDLVGMLPLTERFSLLGRAGVQYAKARTDFTGNALNAVTNPNPPTEGRRHAKLGLGAEYKLTEALALRAEVERYRVTDAVQNSGNIHMASLSLTYKFGRPAKVAYVAPAAPVAAPVQEAPVAAPTPPAPEPVPTSEKVSIAAEALFDFDKSIVKPEGKAALDEFMAKLQGMNTEVMIAVGHTDSVGTNAYNDKLSMRRADAVKAYMVSKGLDPARLYTEGKGETQPVADNATAEGRAKNRRVTIEVVGTRTTQR</sequence>
<dbReference type="GO" id="GO:0015288">
    <property type="term" value="F:porin activity"/>
    <property type="evidence" value="ECO:0007669"/>
    <property type="project" value="UniProtKB-KW"/>
</dbReference>
<dbReference type="InterPro" id="IPR011250">
    <property type="entry name" value="OMP/PagP_B-barrel"/>
</dbReference>
<keyword evidence="7 9" id="KW-0472">Membrane</keyword>
<keyword evidence="4" id="KW-0812">Transmembrane</keyword>
<feature type="domain" description="OmpA-like" evidence="12">
    <location>
        <begin position="268"/>
        <end position="385"/>
    </location>
</feature>
<evidence type="ECO:0000313" key="13">
    <source>
        <dbReference type="EMBL" id="SFC73877.1"/>
    </source>
</evidence>
<dbReference type="PANTHER" id="PTHR30329:SF21">
    <property type="entry name" value="LIPOPROTEIN YIAD-RELATED"/>
    <property type="match status" value="1"/>
</dbReference>
<keyword evidence="14" id="KW-1185">Reference proteome</keyword>
<dbReference type="PANTHER" id="PTHR30329">
    <property type="entry name" value="STATOR ELEMENT OF FLAGELLAR MOTOR COMPLEX"/>
    <property type="match status" value="1"/>
</dbReference>
<evidence type="ECO:0000256" key="11">
    <source>
        <dbReference type="SAM" id="SignalP"/>
    </source>
</evidence>
<evidence type="ECO:0000256" key="8">
    <source>
        <dbReference type="ARBA" id="ARBA00023237"/>
    </source>
</evidence>
<evidence type="ECO:0000256" key="4">
    <source>
        <dbReference type="ARBA" id="ARBA00022692"/>
    </source>
</evidence>
<dbReference type="InterPro" id="IPR006664">
    <property type="entry name" value="OMP_bac"/>
</dbReference>
<keyword evidence="11" id="KW-0732">Signal</keyword>
<keyword evidence="5" id="KW-0406">Ion transport</keyword>
<reference evidence="14" key="1">
    <citation type="submission" date="2016-10" db="EMBL/GenBank/DDBJ databases">
        <authorList>
            <person name="Varghese N."/>
            <person name="Submissions S."/>
        </authorList>
    </citation>
    <scope>NUCLEOTIDE SEQUENCE [LARGE SCALE GENOMIC DNA]</scope>
    <source>
        <strain evidence="14">CGMCC 1.12041</strain>
    </source>
</reference>
<evidence type="ECO:0000256" key="1">
    <source>
        <dbReference type="ARBA" id="ARBA00004571"/>
    </source>
</evidence>
<protein>
    <submittedName>
        <fullName evidence="13">OmpA-OmpF porin, OOP family</fullName>
    </submittedName>
</protein>
<evidence type="ECO:0000313" key="14">
    <source>
        <dbReference type="Proteomes" id="UP000198639"/>
    </source>
</evidence>
<keyword evidence="2" id="KW-0813">Transport</keyword>
<dbReference type="PROSITE" id="PS51123">
    <property type="entry name" value="OMPA_2"/>
    <property type="match status" value="1"/>
</dbReference>
<dbReference type="STRING" id="1164594.SAMN05216204_109141"/>
<dbReference type="InterPro" id="IPR050330">
    <property type="entry name" value="Bact_OuterMem_StrucFunc"/>
</dbReference>
<dbReference type="CDD" id="cd07185">
    <property type="entry name" value="OmpA_C-like"/>
    <property type="match status" value="1"/>
</dbReference>
<dbReference type="SUPFAM" id="SSF103088">
    <property type="entry name" value="OmpA-like"/>
    <property type="match status" value="1"/>
</dbReference>
<evidence type="ECO:0000256" key="5">
    <source>
        <dbReference type="ARBA" id="ARBA00023065"/>
    </source>
</evidence>
<evidence type="ECO:0000256" key="10">
    <source>
        <dbReference type="RuleBase" id="RU003859"/>
    </source>
</evidence>
<dbReference type="PRINTS" id="PR01021">
    <property type="entry name" value="OMPADOMAIN"/>
</dbReference>
<dbReference type="Pfam" id="PF01389">
    <property type="entry name" value="OmpA_membrane"/>
    <property type="match status" value="1"/>
</dbReference>
<dbReference type="Pfam" id="PF00691">
    <property type="entry name" value="OmpA"/>
    <property type="match status" value="1"/>
</dbReference>
<gene>
    <name evidence="13" type="ORF">SAMN05216204_109141</name>
</gene>
<dbReference type="SUPFAM" id="SSF56925">
    <property type="entry name" value="OMPA-like"/>
    <property type="match status" value="1"/>
</dbReference>
<dbReference type="Proteomes" id="UP000198639">
    <property type="component" value="Unassembled WGS sequence"/>
</dbReference>
<dbReference type="GO" id="GO:0009279">
    <property type="term" value="C:cell outer membrane"/>
    <property type="evidence" value="ECO:0007669"/>
    <property type="project" value="UniProtKB-SubCell"/>
</dbReference>
<dbReference type="EMBL" id="FOLD01000009">
    <property type="protein sequence ID" value="SFC73877.1"/>
    <property type="molecule type" value="Genomic_DNA"/>
</dbReference>
<dbReference type="InterPro" id="IPR000498">
    <property type="entry name" value="OmpA-like_TM_dom"/>
</dbReference>
<evidence type="ECO:0000256" key="3">
    <source>
        <dbReference type="ARBA" id="ARBA00022452"/>
    </source>
</evidence>
<dbReference type="GO" id="GO:0006811">
    <property type="term" value="P:monoatomic ion transport"/>
    <property type="evidence" value="ECO:0007669"/>
    <property type="project" value="UniProtKB-KW"/>
</dbReference>
<evidence type="ECO:0000256" key="9">
    <source>
        <dbReference type="PROSITE-ProRule" id="PRU00473"/>
    </source>
</evidence>
<dbReference type="AlphaFoldDB" id="A0A1I1LL01"/>
<evidence type="ECO:0000256" key="6">
    <source>
        <dbReference type="ARBA" id="ARBA00023114"/>
    </source>
</evidence>
<evidence type="ECO:0000256" key="7">
    <source>
        <dbReference type="ARBA" id="ARBA00023136"/>
    </source>
</evidence>
<proteinExistence type="inferred from homology"/>
<comment type="subcellular location">
    <subcellularLocation>
        <location evidence="1">Cell outer membrane</location>
        <topology evidence="1">Multi-pass membrane protein</topology>
    </subcellularLocation>
</comment>
<dbReference type="Gene3D" id="3.30.1330.60">
    <property type="entry name" value="OmpA-like domain"/>
    <property type="match status" value="1"/>
</dbReference>
<keyword evidence="8" id="KW-0998">Cell outer membrane</keyword>